<dbReference type="InterPro" id="IPR002018">
    <property type="entry name" value="CarbesteraseB"/>
</dbReference>
<organism evidence="3 4">
    <name type="scientific">Sinanodonta woodiana</name>
    <name type="common">Chinese pond mussel</name>
    <name type="synonym">Anodonta woodiana</name>
    <dbReference type="NCBI Taxonomy" id="1069815"/>
    <lineage>
        <taxon>Eukaryota</taxon>
        <taxon>Metazoa</taxon>
        <taxon>Spiralia</taxon>
        <taxon>Lophotrochozoa</taxon>
        <taxon>Mollusca</taxon>
        <taxon>Bivalvia</taxon>
        <taxon>Autobranchia</taxon>
        <taxon>Heteroconchia</taxon>
        <taxon>Palaeoheterodonta</taxon>
        <taxon>Unionida</taxon>
        <taxon>Unionoidea</taxon>
        <taxon>Unionidae</taxon>
        <taxon>Unioninae</taxon>
        <taxon>Sinanodonta</taxon>
    </lineage>
</organism>
<name>A0ABD3UFE7_SINWO</name>
<evidence type="ECO:0000259" key="2">
    <source>
        <dbReference type="Pfam" id="PF00135"/>
    </source>
</evidence>
<comment type="similarity">
    <text evidence="1">Belongs to the type-B carboxylesterase/lipase family.</text>
</comment>
<dbReference type="InterPro" id="IPR029058">
    <property type="entry name" value="AB_hydrolase_fold"/>
</dbReference>
<dbReference type="InterPro" id="IPR051093">
    <property type="entry name" value="Neuroligin/BSAL"/>
</dbReference>
<dbReference type="EMBL" id="JBJQND010000016">
    <property type="protein sequence ID" value="KAL3846888.1"/>
    <property type="molecule type" value="Genomic_DNA"/>
</dbReference>
<evidence type="ECO:0000256" key="1">
    <source>
        <dbReference type="ARBA" id="ARBA00005964"/>
    </source>
</evidence>
<protein>
    <recommendedName>
        <fullName evidence="2">Carboxylesterase type B domain-containing protein</fullName>
    </recommendedName>
</protein>
<comment type="caution">
    <text evidence="3">The sequence shown here is derived from an EMBL/GenBank/DDBJ whole genome shotgun (WGS) entry which is preliminary data.</text>
</comment>
<keyword evidence="4" id="KW-1185">Reference proteome</keyword>
<evidence type="ECO:0000313" key="4">
    <source>
        <dbReference type="Proteomes" id="UP001634394"/>
    </source>
</evidence>
<dbReference type="Pfam" id="PF00135">
    <property type="entry name" value="COesterase"/>
    <property type="match status" value="1"/>
</dbReference>
<dbReference type="PANTHER" id="PTHR43903">
    <property type="entry name" value="NEUROLIGIN"/>
    <property type="match status" value="1"/>
</dbReference>
<dbReference type="Proteomes" id="UP001634394">
    <property type="component" value="Unassembled WGS sequence"/>
</dbReference>
<gene>
    <name evidence="3" type="ORF">ACJMK2_017840</name>
</gene>
<feature type="domain" description="Carboxylesterase type B" evidence="2">
    <location>
        <begin position="31"/>
        <end position="140"/>
    </location>
</feature>
<dbReference type="Gene3D" id="3.40.50.1820">
    <property type="entry name" value="alpha/beta hydrolase"/>
    <property type="match status" value="1"/>
</dbReference>
<proteinExistence type="inferred from homology"/>
<reference evidence="3 4" key="1">
    <citation type="submission" date="2024-11" db="EMBL/GenBank/DDBJ databases">
        <title>Chromosome-level genome assembly of the freshwater bivalve Anodonta woodiana.</title>
        <authorList>
            <person name="Chen X."/>
        </authorList>
    </citation>
    <scope>NUCLEOTIDE SEQUENCE [LARGE SCALE GENOMIC DNA]</scope>
    <source>
        <strain evidence="3">MN2024</strain>
        <tissue evidence="3">Gills</tissue>
    </source>
</reference>
<accession>A0ABD3UFE7</accession>
<evidence type="ECO:0000313" key="3">
    <source>
        <dbReference type="EMBL" id="KAL3846888.1"/>
    </source>
</evidence>
<dbReference type="SUPFAM" id="SSF53474">
    <property type="entry name" value="alpha/beta-Hydrolases"/>
    <property type="match status" value="1"/>
</dbReference>
<dbReference type="AlphaFoldDB" id="A0ABD3UFE7"/>
<sequence>MEILREKYRFVALISCIQACIASVIIRQLGDKVVETKYGRVRGVLVEFHEDYQLKEIEAFFSIPYASLRGMRGNVLRFMPPSSPPKLKYLKDASKQNSSAACIHKRLTENVLHKFWRQTERLKKQDEDCLSINLYVPNQDLILHRSVQNHYVYGLEIEATSLQSSYLLF</sequence>